<gene>
    <name evidence="3" type="ORF">CERSUDRAFT_50496</name>
</gene>
<sequence length="398" mass="43976">MNSVEPTRHIVVFAAVGWRALSAVIHLLGVSILTHFFSRRITLQDVSSFSGIRNITWPRLLVLTTFFLSWSFLFSSGVVIGGVGLEYNQASCTLGIVNCIIFYASSKVSIYLFLLEKVHVVWSLNPRAKRFRSPMYVACLTFVCIYGLVAISLMIGAIALLRPDGACVIGLKRGPSITLLVYDLTINILFTALFLWPIYRARFRNARIRRVAVRTTWAAAVALTTSCVNILILTLMNGKQLGWICLTSCGTDVLINAAVLFWVTSGKGSTTNGRPRPPSLSLGDTDRPFVRPMEPPSATTTLTSSAPATPTSATHFCVSDYKSGPHDLPKLDLEAQLDKDSIDIVDVTACERGWRAGYLGHLTHTFGAVRSMLRRPEERPDVDFQVHSYVSSRSLRRC</sequence>
<dbReference type="EMBL" id="KB445796">
    <property type="protein sequence ID" value="EMD37287.1"/>
    <property type="molecule type" value="Genomic_DNA"/>
</dbReference>
<reference evidence="3 4" key="1">
    <citation type="journal article" date="2012" name="Proc. Natl. Acad. Sci. U.S.A.">
        <title>Comparative genomics of Ceriporiopsis subvermispora and Phanerochaete chrysosporium provide insight into selective ligninolysis.</title>
        <authorList>
            <person name="Fernandez-Fueyo E."/>
            <person name="Ruiz-Duenas F.J."/>
            <person name="Ferreira P."/>
            <person name="Floudas D."/>
            <person name="Hibbett D.S."/>
            <person name="Canessa P."/>
            <person name="Larrondo L.F."/>
            <person name="James T.Y."/>
            <person name="Seelenfreund D."/>
            <person name="Lobos S."/>
            <person name="Polanco R."/>
            <person name="Tello M."/>
            <person name="Honda Y."/>
            <person name="Watanabe T."/>
            <person name="Watanabe T."/>
            <person name="Ryu J.S."/>
            <person name="Kubicek C.P."/>
            <person name="Schmoll M."/>
            <person name="Gaskell J."/>
            <person name="Hammel K.E."/>
            <person name="St John F.J."/>
            <person name="Vanden Wymelenberg A."/>
            <person name="Sabat G."/>
            <person name="Splinter BonDurant S."/>
            <person name="Syed K."/>
            <person name="Yadav J.S."/>
            <person name="Doddapaneni H."/>
            <person name="Subramanian V."/>
            <person name="Lavin J.L."/>
            <person name="Oguiza J.A."/>
            <person name="Perez G."/>
            <person name="Pisabarro A.G."/>
            <person name="Ramirez L."/>
            <person name="Santoyo F."/>
            <person name="Master E."/>
            <person name="Coutinho P.M."/>
            <person name="Henrissat B."/>
            <person name="Lombard V."/>
            <person name="Magnuson J.K."/>
            <person name="Kuees U."/>
            <person name="Hori C."/>
            <person name="Igarashi K."/>
            <person name="Samejima M."/>
            <person name="Held B.W."/>
            <person name="Barry K.W."/>
            <person name="LaButti K.M."/>
            <person name="Lapidus A."/>
            <person name="Lindquist E.A."/>
            <person name="Lucas S.M."/>
            <person name="Riley R."/>
            <person name="Salamov A.A."/>
            <person name="Hoffmeister D."/>
            <person name="Schwenk D."/>
            <person name="Hadar Y."/>
            <person name="Yarden O."/>
            <person name="de Vries R.P."/>
            <person name="Wiebenga A."/>
            <person name="Stenlid J."/>
            <person name="Eastwood D."/>
            <person name="Grigoriev I.V."/>
            <person name="Berka R.M."/>
            <person name="Blanchette R.A."/>
            <person name="Kersten P."/>
            <person name="Martinez A.T."/>
            <person name="Vicuna R."/>
            <person name="Cullen D."/>
        </authorList>
    </citation>
    <scope>NUCLEOTIDE SEQUENCE [LARGE SCALE GENOMIC DNA]</scope>
    <source>
        <strain evidence="3 4">B</strain>
    </source>
</reference>
<proteinExistence type="predicted"/>
<feature type="transmembrane region" description="Helical" evidence="2">
    <location>
        <begin position="135"/>
        <end position="159"/>
    </location>
</feature>
<evidence type="ECO:0000313" key="4">
    <source>
        <dbReference type="Proteomes" id="UP000016930"/>
    </source>
</evidence>
<dbReference type="PANTHER" id="PTHR38848">
    <property type="entry name" value="G-PROTEIN COUPLED RECEPTORS FAMILY 3 PROFILE DOMAIN-CONTAINING PROTEIN"/>
    <property type="match status" value="1"/>
</dbReference>
<evidence type="ECO:0000256" key="2">
    <source>
        <dbReference type="SAM" id="Phobius"/>
    </source>
</evidence>
<evidence type="ECO:0000313" key="3">
    <source>
        <dbReference type="EMBL" id="EMD37287.1"/>
    </source>
</evidence>
<keyword evidence="2" id="KW-0472">Membrane</keyword>
<evidence type="ECO:0008006" key="5">
    <source>
        <dbReference type="Google" id="ProtNLM"/>
    </source>
</evidence>
<keyword evidence="4" id="KW-1185">Reference proteome</keyword>
<keyword evidence="2" id="KW-1133">Transmembrane helix</keyword>
<dbReference type="Proteomes" id="UP000016930">
    <property type="component" value="Unassembled WGS sequence"/>
</dbReference>
<feature type="region of interest" description="Disordered" evidence="1">
    <location>
        <begin position="267"/>
        <end position="308"/>
    </location>
</feature>
<dbReference type="OrthoDB" id="3210850at2759"/>
<organism evidence="3 4">
    <name type="scientific">Ceriporiopsis subvermispora (strain B)</name>
    <name type="common">White-rot fungus</name>
    <name type="synonym">Gelatoporia subvermispora</name>
    <dbReference type="NCBI Taxonomy" id="914234"/>
    <lineage>
        <taxon>Eukaryota</taxon>
        <taxon>Fungi</taxon>
        <taxon>Dikarya</taxon>
        <taxon>Basidiomycota</taxon>
        <taxon>Agaricomycotina</taxon>
        <taxon>Agaricomycetes</taxon>
        <taxon>Polyporales</taxon>
        <taxon>Gelatoporiaceae</taxon>
        <taxon>Gelatoporia</taxon>
    </lineage>
</organism>
<keyword evidence="2" id="KW-0812">Transmembrane</keyword>
<dbReference type="HOGENOM" id="CLU_692609_0_0_1"/>
<feature type="transmembrane region" description="Helical" evidence="2">
    <location>
        <begin position="211"/>
        <end position="235"/>
    </location>
</feature>
<protein>
    <recommendedName>
        <fullName evidence="5">Transmembrane protein</fullName>
    </recommendedName>
</protein>
<accession>M2RFP8</accession>
<feature type="transmembrane region" description="Helical" evidence="2">
    <location>
        <begin position="179"/>
        <end position="199"/>
    </location>
</feature>
<feature type="transmembrane region" description="Helical" evidence="2">
    <location>
        <begin position="241"/>
        <end position="264"/>
    </location>
</feature>
<evidence type="ECO:0000256" key="1">
    <source>
        <dbReference type="SAM" id="MobiDB-lite"/>
    </source>
</evidence>
<dbReference type="PANTHER" id="PTHR38848:SF3">
    <property type="entry name" value="G-PROTEIN COUPLED RECEPTORS FAMILY 3 PROFILE DOMAIN-CONTAINING PROTEIN"/>
    <property type="match status" value="1"/>
</dbReference>
<feature type="compositionally biased region" description="Low complexity" evidence="1">
    <location>
        <begin position="296"/>
        <end position="308"/>
    </location>
</feature>
<name>M2RFP8_CERS8</name>
<feature type="transmembrane region" description="Helical" evidence="2">
    <location>
        <begin position="60"/>
        <end position="83"/>
    </location>
</feature>
<dbReference type="AlphaFoldDB" id="M2RFP8"/>
<feature type="transmembrane region" description="Helical" evidence="2">
    <location>
        <begin position="95"/>
        <end position="114"/>
    </location>
</feature>
<feature type="transmembrane region" description="Helical" evidence="2">
    <location>
        <begin position="20"/>
        <end position="39"/>
    </location>
</feature>